<keyword evidence="4" id="KW-1185">Reference proteome</keyword>
<protein>
    <recommendedName>
        <fullName evidence="5">DUF4352 domain-containing protein</fullName>
    </recommendedName>
</protein>
<evidence type="ECO:0000256" key="2">
    <source>
        <dbReference type="SAM" id="Phobius"/>
    </source>
</evidence>
<gene>
    <name evidence="3" type="ORF">SAMN06296010_1066</name>
</gene>
<dbReference type="STRING" id="150121.SAMN06296010_1066"/>
<organism evidence="3 4">
    <name type="scientific">Agreia pratensis</name>
    <dbReference type="NCBI Taxonomy" id="150121"/>
    <lineage>
        <taxon>Bacteria</taxon>
        <taxon>Bacillati</taxon>
        <taxon>Actinomycetota</taxon>
        <taxon>Actinomycetes</taxon>
        <taxon>Micrococcales</taxon>
        <taxon>Microbacteriaceae</taxon>
        <taxon>Agreia</taxon>
    </lineage>
</organism>
<accession>A0A1X7IZ86</accession>
<dbReference type="Proteomes" id="UP000193244">
    <property type="component" value="Unassembled WGS sequence"/>
</dbReference>
<feature type="transmembrane region" description="Helical" evidence="2">
    <location>
        <begin position="48"/>
        <end position="73"/>
    </location>
</feature>
<keyword evidence="2" id="KW-1133">Transmembrane helix</keyword>
<evidence type="ECO:0000313" key="4">
    <source>
        <dbReference type="Proteomes" id="UP000193244"/>
    </source>
</evidence>
<name>A0A1X7IZ86_9MICO</name>
<keyword evidence="2" id="KW-0812">Transmembrane</keyword>
<feature type="region of interest" description="Disordered" evidence="1">
    <location>
        <begin position="90"/>
        <end position="125"/>
    </location>
</feature>
<reference evidence="4" key="1">
    <citation type="submission" date="2017-04" db="EMBL/GenBank/DDBJ databases">
        <authorList>
            <person name="Varghese N."/>
            <person name="Submissions S."/>
        </authorList>
    </citation>
    <scope>NUCLEOTIDE SEQUENCE [LARGE SCALE GENOMIC DNA]</scope>
    <source>
        <strain evidence="4">VKM Ac-2510</strain>
    </source>
</reference>
<evidence type="ECO:0000256" key="1">
    <source>
        <dbReference type="SAM" id="MobiDB-lite"/>
    </source>
</evidence>
<dbReference type="AlphaFoldDB" id="A0A1X7IZ86"/>
<sequence>MGIVSLILGGLALLFCWVPFLDVITVFGAIAGLVLGLIAVFRKLGSRVLSLIGTIVSGLAFVLSVVFIIIYAVSFFSALDSASDYDYSSPSTSKPYGDPSETDSPDDQAYPGDPTAVPGDPTPSADATVCTDGTAIALGKAGIFTYDDENQAEVTINDVNLDATDEMLNKNSLNETPPDGYRYAIISLTIKQLGNEPFPAGATDVIFKGVAEDLASPAQFAVVPEPWMLFAPNLTPGASVTANVSTYVPVSGADTGSVLLSNYLADNVCEMKVG</sequence>
<evidence type="ECO:0008006" key="5">
    <source>
        <dbReference type="Google" id="ProtNLM"/>
    </source>
</evidence>
<feature type="transmembrane region" description="Helical" evidence="2">
    <location>
        <begin position="12"/>
        <end position="41"/>
    </location>
</feature>
<dbReference type="EMBL" id="FXAY01000001">
    <property type="protein sequence ID" value="SMG20666.1"/>
    <property type="molecule type" value="Genomic_DNA"/>
</dbReference>
<evidence type="ECO:0000313" key="3">
    <source>
        <dbReference type="EMBL" id="SMG20666.1"/>
    </source>
</evidence>
<proteinExistence type="predicted"/>
<keyword evidence="2" id="KW-0472">Membrane</keyword>